<dbReference type="HOGENOM" id="CLU_051638_3_4_11"/>
<dbReference type="SUPFAM" id="SSF51161">
    <property type="entry name" value="Trimeric LpxA-like enzymes"/>
    <property type="match status" value="1"/>
</dbReference>
<dbReference type="GO" id="GO:0008374">
    <property type="term" value="F:O-acyltransferase activity"/>
    <property type="evidence" value="ECO:0007669"/>
    <property type="project" value="TreeGrafter"/>
</dbReference>
<keyword evidence="3" id="KW-0677">Repeat</keyword>
<protein>
    <submittedName>
        <fullName evidence="6">Putative maltose O-acetyltransferase</fullName>
    </submittedName>
</protein>
<evidence type="ECO:0000313" key="6">
    <source>
        <dbReference type="EMBL" id="EKX88893.1"/>
    </source>
</evidence>
<dbReference type="Pfam" id="PF00132">
    <property type="entry name" value="Hexapep"/>
    <property type="match status" value="1"/>
</dbReference>
<accession>L1MCC8</accession>
<name>L1MCC8_9CORY</name>
<dbReference type="FunFam" id="2.160.10.10:FF:000025">
    <property type="entry name" value="Hexapeptide-repeat containing-acetyltransferase"/>
    <property type="match status" value="1"/>
</dbReference>
<dbReference type="eggNOG" id="COG0110">
    <property type="taxonomic scope" value="Bacteria"/>
</dbReference>
<feature type="domain" description="Maltose/galactoside acetyltransferase" evidence="5">
    <location>
        <begin position="15"/>
        <end position="69"/>
    </location>
</feature>
<dbReference type="Gene3D" id="2.160.10.10">
    <property type="entry name" value="Hexapeptide repeat proteins"/>
    <property type="match status" value="1"/>
</dbReference>
<dbReference type="SMART" id="SM01266">
    <property type="entry name" value="Mac"/>
    <property type="match status" value="1"/>
</dbReference>
<comment type="similarity">
    <text evidence="1">Belongs to the transferase hexapeptide repeat family.</text>
</comment>
<dbReference type="Pfam" id="PF12464">
    <property type="entry name" value="Mac"/>
    <property type="match status" value="1"/>
</dbReference>
<evidence type="ECO:0000256" key="4">
    <source>
        <dbReference type="ARBA" id="ARBA00023315"/>
    </source>
</evidence>
<dbReference type="AlphaFoldDB" id="L1MCC8"/>
<dbReference type="InterPro" id="IPR018357">
    <property type="entry name" value="Hexapep_transf_CS"/>
</dbReference>
<evidence type="ECO:0000256" key="1">
    <source>
        <dbReference type="ARBA" id="ARBA00007274"/>
    </source>
</evidence>
<dbReference type="RefSeq" id="WP_006061543.1">
    <property type="nucleotide sequence ID" value="NZ_KB290820.1"/>
</dbReference>
<dbReference type="InterPro" id="IPR011004">
    <property type="entry name" value="Trimer_LpxA-like_sf"/>
</dbReference>
<dbReference type="InterPro" id="IPR024688">
    <property type="entry name" value="Mac_dom"/>
</dbReference>
<dbReference type="CDD" id="cd03357">
    <property type="entry name" value="LbH_MAT_GAT"/>
    <property type="match status" value="1"/>
</dbReference>
<organism evidence="6 7">
    <name type="scientific">Corynebacterium durum F0235</name>
    <dbReference type="NCBI Taxonomy" id="1035195"/>
    <lineage>
        <taxon>Bacteria</taxon>
        <taxon>Bacillati</taxon>
        <taxon>Actinomycetota</taxon>
        <taxon>Actinomycetes</taxon>
        <taxon>Mycobacteriales</taxon>
        <taxon>Corynebacteriaceae</taxon>
        <taxon>Corynebacterium</taxon>
    </lineage>
</organism>
<evidence type="ECO:0000313" key="7">
    <source>
        <dbReference type="Proteomes" id="UP000010445"/>
    </source>
</evidence>
<keyword evidence="2 6" id="KW-0808">Transferase</keyword>
<evidence type="ECO:0000256" key="2">
    <source>
        <dbReference type="ARBA" id="ARBA00022679"/>
    </source>
</evidence>
<dbReference type="PATRIC" id="fig|1035195.3.peg.1897"/>
<evidence type="ECO:0000259" key="5">
    <source>
        <dbReference type="SMART" id="SM01266"/>
    </source>
</evidence>
<dbReference type="InterPro" id="IPR001451">
    <property type="entry name" value="Hexapep"/>
</dbReference>
<reference evidence="6 7" key="1">
    <citation type="submission" date="2012-05" db="EMBL/GenBank/DDBJ databases">
        <authorList>
            <person name="Weinstock G."/>
            <person name="Sodergren E."/>
            <person name="Lobos E.A."/>
            <person name="Fulton L."/>
            <person name="Fulton R."/>
            <person name="Courtney L."/>
            <person name="Fronick C."/>
            <person name="O'Laughlin M."/>
            <person name="Godfrey J."/>
            <person name="Wilson R.M."/>
            <person name="Miner T."/>
            <person name="Farmer C."/>
            <person name="Delehaunty K."/>
            <person name="Cordes M."/>
            <person name="Minx P."/>
            <person name="Tomlinson C."/>
            <person name="Chen J."/>
            <person name="Wollam A."/>
            <person name="Pepin K.H."/>
            <person name="Bhonagiri V."/>
            <person name="Zhang X."/>
            <person name="Suruliraj S."/>
            <person name="Warren W."/>
            <person name="Mitreva M."/>
            <person name="Mardis E.R."/>
            <person name="Wilson R.K."/>
        </authorList>
    </citation>
    <scope>NUCLEOTIDE SEQUENCE [LARGE SCALE GENOMIC DNA]</scope>
    <source>
        <strain evidence="6 7">F0235</strain>
    </source>
</reference>
<evidence type="ECO:0000256" key="3">
    <source>
        <dbReference type="ARBA" id="ARBA00022737"/>
    </source>
</evidence>
<keyword evidence="7" id="KW-1185">Reference proteome</keyword>
<dbReference type="PANTHER" id="PTHR23416:SF23">
    <property type="entry name" value="ACETYLTRANSFERASE C18B11.09C-RELATED"/>
    <property type="match status" value="1"/>
</dbReference>
<dbReference type="EMBL" id="AMEM01000034">
    <property type="protein sequence ID" value="EKX88893.1"/>
    <property type="molecule type" value="Genomic_DNA"/>
</dbReference>
<keyword evidence="4" id="KW-0012">Acyltransferase</keyword>
<dbReference type="STRING" id="1035195.HMPREF9997_02119"/>
<dbReference type="Proteomes" id="UP000010445">
    <property type="component" value="Unassembled WGS sequence"/>
</dbReference>
<dbReference type="InterPro" id="IPR051159">
    <property type="entry name" value="Hexapeptide_acetyltransf"/>
</dbReference>
<dbReference type="PANTHER" id="PTHR23416">
    <property type="entry name" value="SIALIC ACID SYNTHASE-RELATED"/>
    <property type="match status" value="1"/>
</dbReference>
<dbReference type="GO" id="GO:0005829">
    <property type="term" value="C:cytosol"/>
    <property type="evidence" value="ECO:0007669"/>
    <property type="project" value="TreeGrafter"/>
</dbReference>
<comment type="caution">
    <text evidence="6">The sequence shown here is derived from an EMBL/GenBank/DDBJ whole genome shotgun (WGS) entry which is preliminary data.</text>
</comment>
<dbReference type="GO" id="GO:0016407">
    <property type="term" value="F:acetyltransferase activity"/>
    <property type="evidence" value="ECO:0007669"/>
    <property type="project" value="InterPro"/>
</dbReference>
<dbReference type="PROSITE" id="PS00101">
    <property type="entry name" value="HEXAPEP_TRANSFERASES"/>
    <property type="match status" value="1"/>
</dbReference>
<sequence length="196" mass="21278">MNQSNHAITYVSDEHRKMVGGEWYLPFGPELRELRHNASMLAHEFNQLGPTDPAHSRDILGQLFGNFPESSFLIPPASIDYGIHTFVGEGAYINFNVTILDSAEVHIGDRALIGPNCQLITVGHPVDDVQRRRDAWEQAAPIHIGEDAWLGAGVTVLPGVTIGARSVIGAGSVVTRSIPDDAVTVGNPARVIRRIT</sequence>
<gene>
    <name evidence="6" type="ORF">HMPREF9997_02119</name>
</gene>
<proteinExistence type="inferred from homology"/>